<dbReference type="PANTHER" id="PTHR12215:SF10">
    <property type="entry name" value="L-AMINOADIPATE-SEMIALDEHYDE DEHYDROGENASE-PHOSPHOPANTETHEINYL TRANSFERASE"/>
    <property type="match status" value="1"/>
</dbReference>
<dbReference type="SUPFAM" id="SSF56214">
    <property type="entry name" value="4'-phosphopantetheinyl transferase"/>
    <property type="match status" value="2"/>
</dbReference>
<name>A0A3A1P2Q5_9SPHN</name>
<dbReference type="GO" id="GO:0008897">
    <property type="term" value="F:holo-[acyl-carrier-protein] synthase activity"/>
    <property type="evidence" value="ECO:0007669"/>
    <property type="project" value="InterPro"/>
</dbReference>
<feature type="domain" description="4'-phosphopantetheinyl transferase N-terminal" evidence="4">
    <location>
        <begin position="60"/>
        <end position="153"/>
    </location>
</feature>
<evidence type="ECO:0000259" key="3">
    <source>
        <dbReference type="Pfam" id="PF01648"/>
    </source>
</evidence>
<organism evidence="5 6">
    <name type="scientific">Aurantiacibacter xanthus</name>
    <dbReference type="NCBI Taxonomy" id="1784712"/>
    <lineage>
        <taxon>Bacteria</taxon>
        <taxon>Pseudomonadati</taxon>
        <taxon>Pseudomonadota</taxon>
        <taxon>Alphaproteobacteria</taxon>
        <taxon>Sphingomonadales</taxon>
        <taxon>Erythrobacteraceae</taxon>
        <taxon>Aurantiacibacter</taxon>
    </lineage>
</organism>
<evidence type="ECO:0000256" key="2">
    <source>
        <dbReference type="ARBA" id="ARBA00022679"/>
    </source>
</evidence>
<comment type="similarity">
    <text evidence="1">Belongs to the P-Pant transferase superfamily. Gsp/Sfp/HetI/AcpT family.</text>
</comment>
<keyword evidence="2" id="KW-0808">Transferase</keyword>
<dbReference type="GO" id="GO:0005829">
    <property type="term" value="C:cytosol"/>
    <property type="evidence" value="ECO:0007669"/>
    <property type="project" value="TreeGrafter"/>
</dbReference>
<dbReference type="PANTHER" id="PTHR12215">
    <property type="entry name" value="PHOSPHOPANTETHEINE TRANSFERASE"/>
    <property type="match status" value="1"/>
</dbReference>
<evidence type="ECO:0000313" key="6">
    <source>
        <dbReference type="Proteomes" id="UP000265366"/>
    </source>
</evidence>
<keyword evidence="6" id="KW-1185">Reference proteome</keyword>
<sequence length="265" mass="29623">MSHILSALPLRTMAEPGEMMVHHAAAWAIEGDAKMPVILPNLLSYSNSIQTDLPIVWLGTPASGDFSSLFHFLPDEEKVYILRLRDRKDQWSVASARVAARILLGRHLDCPAQDIAIIRDNYGKPWLDSGRHGAIAKQIYFSISHTRELVAIAVGRSRVGIDVEMVRKFPDMMQVATMQFAQEMNHDLLSAQSEAERVELFYRFWTLGEAFIKATGEGIAQGLQSFAFSACERPALKRVSNFWGPTDRWSFGVMRCGSLPVASQS</sequence>
<accession>A0A3A1P2Q5</accession>
<protein>
    <submittedName>
        <fullName evidence="5">Uncharacterized protein</fullName>
    </submittedName>
</protein>
<evidence type="ECO:0000256" key="1">
    <source>
        <dbReference type="ARBA" id="ARBA00010990"/>
    </source>
</evidence>
<feature type="domain" description="4'-phosphopantetheinyl transferase" evidence="3">
    <location>
        <begin position="158"/>
        <end position="231"/>
    </location>
</feature>
<dbReference type="EMBL" id="QXFM01000145">
    <property type="protein sequence ID" value="RIV79855.1"/>
    <property type="molecule type" value="Genomic_DNA"/>
</dbReference>
<dbReference type="Proteomes" id="UP000265366">
    <property type="component" value="Unassembled WGS sequence"/>
</dbReference>
<reference evidence="5 6" key="1">
    <citation type="submission" date="2018-08" db="EMBL/GenBank/DDBJ databases">
        <title>Erythrobacter zhengii sp.nov., a bacterium isolated from deep-sea sediment.</title>
        <authorList>
            <person name="Fang C."/>
            <person name="Wu Y.-H."/>
            <person name="Sun C."/>
            <person name="Wang H."/>
            <person name="Cheng H."/>
            <person name="Meng F.-X."/>
            <person name="Wang C.-S."/>
            <person name="Xu X.-W."/>
        </authorList>
    </citation>
    <scope>NUCLEOTIDE SEQUENCE [LARGE SCALE GENOMIC DNA]</scope>
    <source>
        <strain evidence="5 6">CCTCC AB 2015396</strain>
    </source>
</reference>
<evidence type="ECO:0000313" key="5">
    <source>
        <dbReference type="EMBL" id="RIV79855.1"/>
    </source>
</evidence>
<dbReference type="Pfam" id="PF01648">
    <property type="entry name" value="ACPS"/>
    <property type="match status" value="1"/>
</dbReference>
<dbReference type="Pfam" id="PF22624">
    <property type="entry name" value="AASDHPPT_N"/>
    <property type="match status" value="1"/>
</dbReference>
<dbReference type="InterPro" id="IPR055066">
    <property type="entry name" value="AASDHPPT_N"/>
</dbReference>
<dbReference type="Gene3D" id="3.90.470.20">
    <property type="entry name" value="4'-phosphopantetheinyl transferase domain"/>
    <property type="match status" value="2"/>
</dbReference>
<dbReference type="InterPro" id="IPR050559">
    <property type="entry name" value="P-Pant_transferase_sf"/>
</dbReference>
<comment type="caution">
    <text evidence="5">The sequence shown here is derived from an EMBL/GenBank/DDBJ whole genome shotgun (WGS) entry which is preliminary data.</text>
</comment>
<evidence type="ECO:0000259" key="4">
    <source>
        <dbReference type="Pfam" id="PF22624"/>
    </source>
</evidence>
<dbReference type="GO" id="GO:0019878">
    <property type="term" value="P:lysine biosynthetic process via aminoadipic acid"/>
    <property type="evidence" value="ECO:0007669"/>
    <property type="project" value="TreeGrafter"/>
</dbReference>
<proteinExistence type="inferred from homology"/>
<dbReference type="RefSeq" id="WP_119594963.1">
    <property type="nucleotide sequence ID" value="NZ_QXFM01000145.1"/>
</dbReference>
<dbReference type="OrthoDB" id="9808281at2"/>
<dbReference type="InterPro" id="IPR008278">
    <property type="entry name" value="4-PPantetheinyl_Trfase_dom"/>
</dbReference>
<gene>
    <name evidence="5" type="ORF">D2V17_20325</name>
</gene>
<dbReference type="InterPro" id="IPR037143">
    <property type="entry name" value="4-PPantetheinyl_Trfase_dom_sf"/>
</dbReference>
<dbReference type="GO" id="GO:0000287">
    <property type="term" value="F:magnesium ion binding"/>
    <property type="evidence" value="ECO:0007669"/>
    <property type="project" value="InterPro"/>
</dbReference>
<dbReference type="AlphaFoldDB" id="A0A3A1P2Q5"/>